<dbReference type="InterPro" id="IPR042803">
    <property type="entry name" value="TCF19"/>
</dbReference>
<dbReference type="EMBL" id="BPLR01012414">
    <property type="protein sequence ID" value="GIY53836.1"/>
    <property type="molecule type" value="Genomic_DNA"/>
</dbReference>
<reference evidence="7 8" key="1">
    <citation type="submission" date="2021-06" db="EMBL/GenBank/DDBJ databases">
        <title>Caerostris extrusa draft genome.</title>
        <authorList>
            <person name="Kono N."/>
            <person name="Arakawa K."/>
        </authorList>
    </citation>
    <scope>NUCLEOTIDE SEQUENCE [LARGE SCALE GENOMIC DNA]</scope>
</reference>
<comment type="subcellular location">
    <subcellularLocation>
        <location evidence="1">Nucleus</location>
    </subcellularLocation>
</comment>
<dbReference type="SUPFAM" id="SSF57903">
    <property type="entry name" value="FYVE/PHD zinc finger"/>
    <property type="match status" value="1"/>
</dbReference>
<name>A0AAV4U7Y7_CAEEX</name>
<dbReference type="Gene3D" id="3.30.40.10">
    <property type="entry name" value="Zinc/RING finger domain, C3HC4 (zinc finger)"/>
    <property type="match status" value="1"/>
</dbReference>
<evidence type="ECO:0000313" key="8">
    <source>
        <dbReference type="Proteomes" id="UP001054945"/>
    </source>
</evidence>
<accession>A0AAV4U7Y7</accession>
<evidence type="ECO:0000256" key="1">
    <source>
        <dbReference type="ARBA" id="ARBA00004123"/>
    </source>
</evidence>
<keyword evidence="5" id="KW-0539">Nucleus</keyword>
<dbReference type="InterPro" id="IPR019787">
    <property type="entry name" value="Znf_PHD-finger"/>
</dbReference>
<comment type="caution">
    <text evidence="7">The sequence shown here is derived from an EMBL/GenBank/DDBJ whole genome shotgun (WGS) entry which is preliminary data.</text>
</comment>
<dbReference type="InterPro" id="IPR013083">
    <property type="entry name" value="Znf_RING/FYVE/PHD"/>
</dbReference>
<keyword evidence="4" id="KW-0862">Zinc</keyword>
<evidence type="ECO:0000256" key="2">
    <source>
        <dbReference type="ARBA" id="ARBA00022723"/>
    </source>
</evidence>
<evidence type="ECO:0000256" key="5">
    <source>
        <dbReference type="ARBA" id="ARBA00023242"/>
    </source>
</evidence>
<dbReference type="GO" id="GO:0032453">
    <property type="term" value="F:histone H3K4 demethylase activity"/>
    <property type="evidence" value="ECO:0007669"/>
    <property type="project" value="UniProtKB-ARBA"/>
</dbReference>
<keyword evidence="3" id="KW-0863">Zinc-finger</keyword>
<dbReference type="AlphaFoldDB" id="A0AAV4U7Y7"/>
<dbReference type="Pfam" id="PF00628">
    <property type="entry name" value="PHD"/>
    <property type="match status" value="1"/>
</dbReference>
<dbReference type="PANTHER" id="PTHR15464:SF1">
    <property type="entry name" value="TRANSCRIPTION FACTOR 19"/>
    <property type="match status" value="1"/>
</dbReference>
<dbReference type="Proteomes" id="UP001054945">
    <property type="component" value="Unassembled WGS sequence"/>
</dbReference>
<evidence type="ECO:0000313" key="7">
    <source>
        <dbReference type="EMBL" id="GIY53836.1"/>
    </source>
</evidence>
<feature type="domain" description="Zinc finger PHD-type" evidence="6">
    <location>
        <begin position="56"/>
        <end position="107"/>
    </location>
</feature>
<dbReference type="CDD" id="cd15610">
    <property type="entry name" value="PHD3_KDM5A_like"/>
    <property type="match status" value="1"/>
</dbReference>
<dbReference type="GO" id="GO:0005654">
    <property type="term" value="C:nucleoplasm"/>
    <property type="evidence" value="ECO:0007669"/>
    <property type="project" value="UniProtKB-ARBA"/>
</dbReference>
<organism evidence="7 8">
    <name type="scientific">Caerostris extrusa</name>
    <name type="common">Bark spider</name>
    <name type="synonym">Caerostris bankana</name>
    <dbReference type="NCBI Taxonomy" id="172846"/>
    <lineage>
        <taxon>Eukaryota</taxon>
        <taxon>Metazoa</taxon>
        <taxon>Ecdysozoa</taxon>
        <taxon>Arthropoda</taxon>
        <taxon>Chelicerata</taxon>
        <taxon>Arachnida</taxon>
        <taxon>Araneae</taxon>
        <taxon>Araneomorphae</taxon>
        <taxon>Entelegynae</taxon>
        <taxon>Araneoidea</taxon>
        <taxon>Araneidae</taxon>
        <taxon>Caerostris</taxon>
    </lineage>
</organism>
<proteinExistence type="predicted"/>
<dbReference type="GO" id="GO:0008270">
    <property type="term" value="F:zinc ion binding"/>
    <property type="evidence" value="ECO:0007669"/>
    <property type="project" value="UniProtKB-KW"/>
</dbReference>
<dbReference type="SMART" id="SM00249">
    <property type="entry name" value="PHD"/>
    <property type="match status" value="1"/>
</dbReference>
<dbReference type="GO" id="GO:0010468">
    <property type="term" value="P:regulation of gene expression"/>
    <property type="evidence" value="ECO:0007669"/>
    <property type="project" value="InterPro"/>
</dbReference>
<keyword evidence="2" id="KW-0479">Metal-binding</keyword>
<evidence type="ECO:0000259" key="6">
    <source>
        <dbReference type="SMART" id="SM00249"/>
    </source>
</evidence>
<gene>
    <name evidence="7" type="primary">KDM5A</name>
    <name evidence="7" type="ORF">CEXT_420561</name>
</gene>
<evidence type="ECO:0000256" key="4">
    <source>
        <dbReference type="ARBA" id="ARBA00022833"/>
    </source>
</evidence>
<dbReference type="PANTHER" id="PTHR15464">
    <property type="entry name" value="TRANSCRIPTION FACTOR 19"/>
    <property type="match status" value="1"/>
</dbReference>
<keyword evidence="8" id="KW-1185">Reference proteome</keyword>
<dbReference type="FunFam" id="3.30.40.10:FF:000023">
    <property type="entry name" value="Lysine (K)-specific demethylase 5A"/>
    <property type="match status" value="1"/>
</dbReference>
<protein>
    <submittedName>
        <fullName evidence="7">Lysine-specific demethylase 5A</fullName>
    </submittedName>
</protein>
<dbReference type="InterPro" id="IPR001965">
    <property type="entry name" value="Znf_PHD"/>
</dbReference>
<sequence>MGRRKRPDRPKLRSGEFHFQKEMKDGTVKTVKMRARLFDARKPKRRAARNKDADESCSAEGCLRPIGEAVNWVQCDGGCEQWFHLLCVGLDVTEVSESEDYICPNCAHASPHDSGGESDASEEVAASVLAGFARAAADSPI</sequence>
<evidence type="ECO:0000256" key="3">
    <source>
        <dbReference type="ARBA" id="ARBA00022771"/>
    </source>
</evidence>
<dbReference type="InterPro" id="IPR011011">
    <property type="entry name" value="Znf_FYVE_PHD"/>
</dbReference>